<sequence length="36" mass="4219">MKRSTFMVTVCNGYYGRARPCAPGRIRFLKWNSTFC</sequence>
<keyword evidence="2" id="KW-1185">Reference proteome</keyword>
<protein>
    <submittedName>
        <fullName evidence="1">Uncharacterized protein</fullName>
    </submittedName>
</protein>
<dbReference type="Proteomes" id="UP000828865">
    <property type="component" value="Segment"/>
</dbReference>
<evidence type="ECO:0000313" key="2">
    <source>
        <dbReference type="Proteomes" id="UP000828865"/>
    </source>
</evidence>
<accession>A0AAE8B180</accession>
<name>A0AAE8B180_9CAUD</name>
<dbReference type="EMBL" id="MZ501077">
    <property type="protein sequence ID" value="QXV80593.1"/>
    <property type="molecule type" value="Genomic_DNA"/>
</dbReference>
<proteinExistence type="predicted"/>
<reference evidence="2" key="1">
    <citation type="journal article" date="2021" name="PLoS Biol.">
        <title>Systematic exploration of Escherichia coli phage-host interactions with the BASEL phage collection.</title>
        <authorList>
            <person name="Maffei E."/>
            <person name="Shaidullina A."/>
            <person name="Burkolter M."/>
            <person name="Heyer Y."/>
            <person name="Estermann F."/>
            <person name="Druelle V."/>
            <person name="Sauer P."/>
            <person name="Willi L."/>
            <person name="Michaelis S."/>
            <person name="Hilbi H."/>
            <person name="Thaler D.S."/>
            <person name="Harms A."/>
        </authorList>
    </citation>
    <scope>NUCLEOTIDE SEQUENCE [LARGE SCALE GENOMIC DNA]</scope>
    <source>
        <strain evidence="2">Bas10</strain>
    </source>
</reference>
<evidence type="ECO:0000313" key="1">
    <source>
        <dbReference type="EMBL" id="QXV80593.1"/>
    </source>
</evidence>
<organism evidence="1 2">
    <name type="scientific">Escherichia phage IsaakIselin</name>
    <dbReference type="NCBI Taxonomy" id="2851974"/>
    <lineage>
        <taxon>Viruses</taxon>
        <taxon>Duplodnaviria</taxon>
        <taxon>Heunggongvirae</taxon>
        <taxon>Uroviricota</taxon>
        <taxon>Caudoviricetes</taxon>
        <taxon>Drexlerviridae</taxon>
        <taxon>Tempevirinae</taxon>
        <taxon>Henuseptimavirus</taxon>
        <taxon>Henuseptimavirus isaaklselin</taxon>
    </lineage>
</organism>
<gene>
    <name evidence="1" type="ORF">bas10_0058</name>
</gene>